<feature type="region of interest" description="Disordered" evidence="1">
    <location>
        <begin position="754"/>
        <end position="790"/>
    </location>
</feature>
<organism evidence="2 3">
    <name type="scientific">Naegleria fowleri</name>
    <name type="common">Brain eating amoeba</name>
    <dbReference type="NCBI Taxonomy" id="5763"/>
    <lineage>
        <taxon>Eukaryota</taxon>
        <taxon>Discoba</taxon>
        <taxon>Heterolobosea</taxon>
        <taxon>Tetramitia</taxon>
        <taxon>Eutetramitia</taxon>
        <taxon>Vahlkampfiidae</taxon>
        <taxon>Naegleria</taxon>
    </lineage>
</organism>
<name>A0A6A5BVI0_NAEFO</name>
<dbReference type="OMA" id="YESERIM"/>
<reference evidence="2 3" key="1">
    <citation type="journal article" date="2019" name="Sci. Rep.">
        <title>Nanopore sequencing improves the draft genome of the human pathogenic amoeba Naegleria fowleri.</title>
        <authorList>
            <person name="Liechti N."/>
            <person name="Schurch N."/>
            <person name="Bruggmann R."/>
            <person name="Wittwer M."/>
        </authorList>
    </citation>
    <scope>NUCLEOTIDE SEQUENCE [LARGE SCALE GENOMIC DNA]</scope>
    <source>
        <strain evidence="2 3">ATCC 30894</strain>
    </source>
</reference>
<feature type="compositionally biased region" description="Polar residues" evidence="1">
    <location>
        <begin position="817"/>
        <end position="826"/>
    </location>
</feature>
<dbReference type="OrthoDB" id="10406931at2759"/>
<feature type="compositionally biased region" description="Basic and acidic residues" evidence="1">
    <location>
        <begin position="754"/>
        <end position="774"/>
    </location>
</feature>
<dbReference type="VEuPathDB" id="AmoebaDB:NF0062450"/>
<keyword evidence="3" id="KW-1185">Reference proteome</keyword>
<dbReference type="EMBL" id="VFQX01000034">
    <property type="protein sequence ID" value="KAF0977355.1"/>
    <property type="molecule type" value="Genomic_DNA"/>
</dbReference>
<dbReference type="Proteomes" id="UP000444721">
    <property type="component" value="Unassembled WGS sequence"/>
</dbReference>
<feature type="compositionally biased region" description="Polar residues" evidence="1">
    <location>
        <begin position="1426"/>
        <end position="1448"/>
    </location>
</feature>
<protein>
    <submittedName>
        <fullName evidence="2">Uncharacterized protein</fullName>
    </submittedName>
</protein>
<feature type="compositionally biased region" description="Low complexity" evidence="1">
    <location>
        <begin position="942"/>
        <end position="958"/>
    </location>
</feature>
<feature type="region of interest" description="Disordered" evidence="1">
    <location>
        <begin position="1426"/>
        <end position="1458"/>
    </location>
</feature>
<dbReference type="GeneID" id="68110565"/>
<feature type="region of interest" description="Disordered" evidence="1">
    <location>
        <begin position="817"/>
        <end position="852"/>
    </location>
</feature>
<sequence>MIPNSFQQQPRHYGKHLLLERLKLDLHPKRTFSSSNGLLHKGGLHEGSSALSVARSSNLKQKQLFRKNNSSSPSLNRLETPSSSVSTMSAFYESERIMLSSTAYNFTHLDSERKIVIDASGAEGQNDCGANGQDVLVVIEEEEQEAKKNTLLVKVYKSQPISNVVLNASVVESVHSISEYQEKPFHIQIHAKGGRGGKAPNLNPNSPGLKSKFSAPYLFGDISPTSNLLNDQFNFSSTSLASTSNASTSLSQLNGFDGGDGGNITIVTSQRLKHVLFNIEVNCNGGEGGEAGSTQFTFESKRSLPMRDSFQFPAEVPLSTSVTSNEVLTFSHLSFYNPNKVASKIRDSRDESFIEQGTGGVNSVVRGLDGRKGRDGSVKFVIISDQDKEVIVEQSVSMFALELTNFRIQRRIPKRSNSQSSNEHKDPSALGNVQEQKVRPPTPFSNDQQRRQKVFGNLIIEDDDDDECMESKQTPQLPGEPGKTTNGKSNESNINTPSAGTSLEEVFETPTESNNVEYDLIDLDEFAEPGSELVISEIEVKNLGGLSTPENCLFTFKGNALFDPLGFDKISLTPFLRSSVKPRNSTSTMSDGNERSQTSFSNEYVKIPSLKCGETFSILTPFIARIRRIDKSSVDLPSEPKITSLHQECVISSEFSHIPSQTLSWQSSNSLENAYSLQRVIANIPIQYPIAVSEISTPKTLLIGELSSRSNSHHHGGDNEHTGGAIIEVKLRNTSSTSIHNQVQIRIQIRMDEEAGETATKERSLPSPPQREEPSSSDQQPESSASTIVTSHSSEKSYFFLIDKVSTLSLPPTIQDISKKATSGGQPNRSALLSSSSSRNNAPNHRSGKNDRSLLFNDQLSMIESVVVTSSTHLEEESQMVSSKSRIRQQDDLYSIYQQQKEKNEVFFETLEALPPYSESSWVFQLKLYDLHKILMKRNKQRSQNQQQAPQSSSYGQSSYFSLPPLDELLGFCQGSIIISIYYKDCLLERRVSNFKCIPKTVQQVMAKGSFLLNTNSSTTLLGRSHSSRYPHHQEFASSSSSSKALHERYAILLTSSENLQNKSYVFYKRLVRELGLELIVWDLDSKWPGGEVSRTDSVQHSLSDSHHQILTLFKDNLILITLFKAPQHDSKNAQFNALIGQLLQKQQEFERDLLEESRGLFFEGGILFVSSCTTLDKVNTLSSLQQPFTSSTPSEYLRNQILNKCRPPLQMIEPKSLSIFYPFEKPSKQLFQEKVDKYLRKKQEENPSNVIQIHRKEYFDISKSRMPRKILLGSCQYSILPVKVYNRIFRVSLLTNPSSTTSNKEDIDFTPDILETYHKFSVNSKTFALIFGMIMSMNIQSKVNLLHSTRRMNSNTNAKGSTDFKEWIFCDQGVIDALTLKDVALFSLCHDLTQELALRDCGFERFERLIQAILKCFYTTLSSTQMDRRGGNSNARSKPSKSNVTTDSSHHQGNSNNSNKELAAVQEEFLQHVKLILDVLKGEVHSRLKKTDKVMTQRKREFLKYHTQLRKHLIEKCRSMVDSGRSKGSSKRLYRMLGGDALYLKRKQFGTICKYLNGFLSNPWNGTGSAHNLKGSSSSASSTDHLNPWVFIATGGGSNSREIPLLYKWSLEKVFSGGNNNNNTSSSQGPLTTSTSSSNNAKQEQPNEE</sequence>
<dbReference type="RefSeq" id="XP_044562068.1">
    <property type="nucleotide sequence ID" value="XM_044706641.1"/>
</dbReference>
<evidence type="ECO:0000313" key="2">
    <source>
        <dbReference type="EMBL" id="KAF0977355.1"/>
    </source>
</evidence>
<dbReference type="VEuPathDB" id="AmoebaDB:NF0062460"/>
<dbReference type="VEuPathDB" id="AmoebaDB:FDP41_003347"/>
<gene>
    <name evidence="2" type="ORF">FDP41_003347</name>
</gene>
<feature type="region of interest" description="Disordered" evidence="1">
    <location>
        <begin position="412"/>
        <end position="502"/>
    </location>
</feature>
<feature type="compositionally biased region" description="Polar residues" evidence="1">
    <location>
        <begin position="1629"/>
        <end position="1650"/>
    </location>
</feature>
<feature type="compositionally biased region" description="Low complexity" evidence="1">
    <location>
        <begin position="776"/>
        <end position="790"/>
    </location>
</feature>
<proteinExistence type="predicted"/>
<evidence type="ECO:0000256" key="1">
    <source>
        <dbReference type="SAM" id="MobiDB-lite"/>
    </source>
</evidence>
<comment type="caution">
    <text evidence="2">The sequence shown here is derived from an EMBL/GenBank/DDBJ whole genome shotgun (WGS) entry which is preliminary data.</text>
</comment>
<feature type="region of interest" description="Disordered" evidence="1">
    <location>
        <begin position="939"/>
        <end position="958"/>
    </location>
</feature>
<feature type="region of interest" description="Disordered" evidence="1">
    <location>
        <begin position="1620"/>
        <end position="1650"/>
    </location>
</feature>
<dbReference type="VEuPathDB" id="AmoebaDB:NfTy_072020"/>
<evidence type="ECO:0000313" key="3">
    <source>
        <dbReference type="Proteomes" id="UP000444721"/>
    </source>
</evidence>
<accession>A0A6A5BVI0</accession>
<feature type="compositionally biased region" description="Low complexity" evidence="1">
    <location>
        <begin position="827"/>
        <end position="844"/>
    </location>
</feature>
<feature type="compositionally biased region" description="Polar residues" evidence="1">
    <location>
        <begin position="483"/>
        <end position="501"/>
    </location>
</feature>